<dbReference type="PANTHER" id="PTHR47926">
    <property type="entry name" value="PENTATRICOPEPTIDE REPEAT-CONTAINING PROTEIN"/>
    <property type="match status" value="1"/>
</dbReference>
<feature type="repeat" description="PPR" evidence="3">
    <location>
        <begin position="351"/>
        <end position="385"/>
    </location>
</feature>
<dbReference type="InterPro" id="IPR032867">
    <property type="entry name" value="DYW_dom"/>
</dbReference>
<evidence type="ECO:0000256" key="1">
    <source>
        <dbReference type="ARBA" id="ARBA00006643"/>
    </source>
</evidence>
<evidence type="ECO:0000259" key="4">
    <source>
        <dbReference type="Pfam" id="PF14432"/>
    </source>
</evidence>
<keyword evidence="7" id="KW-1185">Reference proteome</keyword>
<feature type="repeat" description="PPR" evidence="3">
    <location>
        <begin position="250"/>
        <end position="284"/>
    </location>
</feature>
<dbReference type="FunCoup" id="A0A251S0F1">
    <property type="interactions" value="9"/>
</dbReference>
<reference evidence="5 7" key="1">
    <citation type="journal article" date="2017" name="Nature">
        <title>The sunflower genome provides insights into oil metabolism, flowering and Asterid evolution.</title>
        <authorList>
            <person name="Badouin H."/>
            <person name="Gouzy J."/>
            <person name="Grassa C.J."/>
            <person name="Murat F."/>
            <person name="Staton S.E."/>
            <person name="Cottret L."/>
            <person name="Lelandais-Briere C."/>
            <person name="Owens G.L."/>
            <person name="Carrere S."/>
            <person name="Mayjonade B."/>
            <person name="Legrand L."/>
            <person name="Gill N."/>
            <person name="Kane N.C."/>
            <person name="Bowers J.E."/>
            <person name="Hubner S."/>
            <person name="Bellec A."/>
            <person name="Berard A."/>
            <person name="Berges H."/>
            <person name="Blanchet N."/>
            <person name="Boniface M.C."/>
            <person name="Brunel D."/>
            <person name="Catrice O."/>
            <person name="Chaidir N."/>
            <person name="Claudel C."/>
            <person name="Donnadieu C."/>
            <person name="Faraut T."/>
            <person name="Fievet G."/>
            <person name="Helmstetter N."/>
            <person name="King M."/>
            <person name="Knapp S.J."/>
            <person name="Lai Z."/>
            <person name="Le Paslier M.C."/>
            <person name="Lippi Y."/>
            <person name="Lorenzon L."/>
            <person name="Mandel J.R."/>
            <person name="Marage G."/>
            <person name="Marchand G."/>
            <person name="Marquand E."/>
            <person name="Bret-Mestries E."/>
            <person name="Morien E."/>
            <person name="Nambeesan S."/>
            <person name="Nguyen T."/>
            <person name="Pegot-Espagnet P."/>
            <person name="Pouilly N."/>
            <person name="Raftis F."/>
            <person name="Sallet E."/>
            <person name="Schiex T."/>
            <person name="Thomas J."/>
            <person name="Vandecasteele C."/>
            <person name="Vares D."/>
            <person name="Vear F."/>
            <person name="Vautrin S."/>
            <person name="Crespi M."/>
            <person name="Mangin B."/>
            <person name="Burke J.M."/>
            <person name="Salse J."/>
            <person name="Munos S."/>
            <person name="Vincourt P."/>
            <person name="Rieseberg L.H."/>
            <person name="Langlade N.B."/>
        </authorList>
    </citation>
    <scope>NUCLEOTIDE SEQUENCE [LARGE SCALE GENOMIC DNA]</scope>
    <source>
        <strain evidence="7">cv. SF193</strain>
        <tissue evidence="5">Leaves</tissue>
    </source>
</reference>
<evidence type="ECO:0000313" key="7">
    <source>
        <dbReference type="Proteomes" id="UP000215914"/>
    </source>
</evidence>
<dbReference type="Pfam" id="PF01535">
    <property type="entry name" value="PPR"/>
    <property type="match status" value="3"/>
</dbReference>
<dbReference type="GO" id="GO:0003729">
    <property type="term" value="F:mRNA binding"/>
    <property type="evidence" value="ECO:0007669"/>
    <property type="project" value="UniProtKB-ARBA"/>
</dbReference>
<dbReference type="Gramene" id="mRNA:HanXRQr2_Chr16g0758321">
    <property type="protein sequence ID" value="CDS:HanXRQr2_Chr16g0758321.1"/>
    <property type="gene ID" value="HanXRQr2_Chr16g0758321"/>
</dbReference>
<feature type="repeat" description="PPR" evidence="3">
    <location>
        <begin position="451"/>
        <end position="481"/>
    </location>
</feature>
<dbReference type="InterPro" id="IPR046960">
    <property type="entry name" value="PPR_At4g14850-like_plant"/>
</dbReference>
<dbReference type="OMA" id="SCVLKCF"/>
<dbReference type="FunFam" id="1.25.40.10:FF:000436">
    <property type="entry name" value="Pentatricopeptide repeat-containing protein At5g39350 family"/>
    <property type="match status" value="1"/>
</dbReference>
<dbReference type="Pfam" id="PF14432">
    <property type="entry name" value="DYW_deaminase"/>
    <property type="match status" value="1"/>
</dbReference>
<proteinExistence type="inferred from homology"/>
<feature type="repeat" description="PPR" evidence="3">
    <location>
        <begin position="551"/>
        <end position="585"/>
    </location>
</feature>
<evidence type="ECO:0000313" key="6">
    <source>
        <dbReference type="EMBL" id="OTF92185.1"/>
    </source>
</evidence>
<dbReference type="FunFam" id="1.25.40.10:FF:000090">
    <property type="entry name" value="Pentatricopeptide repeat-containing protein, chloroplastic"/>
    <property type="match status" value="1"/>
</dbReference>
<sequence length="852" mass="95869">MLLQIYSNPQIQTQKHLLIHHQNLKLHLNSPSKLPPRTRIPATLSLNHQITHHNADISRLCELGNLQKAIDLLHNSEKIILDSKTYCHILQLCAESKALHHGKKVHNLISLLGVEIDSVLGSKLVFMYVSCGDLNEGRRVFDKIIKINVFLWNFMMNAYAKIGDYEESVGLFKMMVEAGVEPDPYTFSCVFKCVAAIGDDGLGEMVHGCVLKLGLFGVDNTVVNSVIAFYFKCGRVEDARKVFDKMPDRDVITWNTMISGYVGNGSFDKGFEVFKQMIGEKLSVDLSTMVIVVAACANMGVVKWGRMVHAYAVKGGFDTKMKFSNTLLDMYSKCGDMDSARKVFKDMNERSVVSWTSMIAGYARDGKSDDAISLFLEMKKEGVKPDTFTVTSILHACASNGSLEKGKEVHNYIKQNQIQSLAVSNALMDMYAKCGSMEDAYSVFSDTPYKDIVSWNTMIGGYSKNRLPNEALDLFIKMQREVTPDSVTMTCILPACASLAALNKGREIHANVLRKGLTSDQYLVNTLIDMYVKCGRLFLAKSLFDITAAKNVVTWTVMIAGYCMLGFGHEAVSTFKNMREQGIKLNEASCTSILYACSHSGLVHEGWKFYNIMVNEYKIEPKLEHYSCMVDLLCRGGKLSDAYKFINKMTIKPDVTIWSALLCGCRFHHNVKLAEIVAERIFELEPENMEYYVLLANIYSEAEKWEEVKTLRDGIRNNRGCSWIEIKGKVNIFVAGNKDNPEVKRIESLLENLRMEMTKDGFSRKLKYSLVDKDETEKEAAGCGHSELLAIGFGLLKLPHGRTIRVTKNVKVCGECHETAKFISKNVGRQIVLRDCNRFHHFKDGFCSCRGY</sequence>
<dbReference type="OrthoDB" id="185373at2759"/>
<accession>A0A251S0F1</accession>
<dbReference type="InterPro" id="IPR011990">
    <property type="entry name" value="TPR-like_helical_dom_sf"/>
</dbReference>
<dbReference type="PROSITE" id="PS51375">
    <property type="entry name" value="PPR"/>
    <property type="match status" value="8"/>
</dbReference>
<feature type="repeat" description="PPR" evidence="3">
    <location>
        <begin position="320"/>
        <end position="350"/>
    </location>
</feature>
<dbReference type="Pfam" id="PF13041">
    <property type="entry name" value="PPR_2"/>
    <property type="match status" value="5"/>
</dbReference>
<dbReference type="GO" id="GO:0009507">
    <property type="term" value="C:chloroplast"/>
    <property type="evidence" value="ECO:0000318"/>
    <property type="project" value="GO_Central"/>
</dbReference>
<dbReference type="NCBIfam" id="TIGR00756">
    <property type="entry name" value="PPR"/>
    <property type="match status" value="7"/>
</dbReference>
<keyword evidence="2" id="KW-0677">Repeat</keyword>
<name>A0A251S0F1_HELAN</name>
<dbReference type="InParanoid" id="A0A251S0F1"/>
<dbReference type="GO" id="GO:1900865">
    <property type="term" value="P:chloroplast RNA modification"/>
    <property type="evidence" value="ECO:0000318"/>
    <property type="project" value="GO_Central"/>
</dbReference>
<feature type="repeat" description="PPR" evidence="3">
    <location>
        <begin position="148"/>
        <end position="182"/>
    </location>
</feature>
<dbReference type="STRING" id="4232.A0A251S0F1"/>
<dbReference type="EMBL" id="CM007905">
    <property type="protein sequence ID" value="OTF92185.1"/>
    <property type="molecule type" value="Genomic_DNA"/>
</dbReference>
<dbReference type="Pfam" id="PF20431">
    <property type="entry name" value="E_motif"/>
    <property type="match status" value="1"/>
</dbReference>
<comment type="similarity">
    <text evidence="1">Belongs to the PPR family. PCMP-H subfamily.</text>
</comment>
<organism evidence="6 7">
    <name type="scientific">Helianthus annuus</name>
    <name type="common">Common sunflower</name>
    <dbReference type="NCBI Taxonomy" id="4232"/>
    <lineage>
        <taxon>Eukaryota</taxon>
        <taxon>Viridiplantae</taxon>
        <taxon>Streptophyta</taxon>
        <taxon>Embryophyta</taxon>
        <taxon>Tracheophyta</taxon>
        <taxon>Spermatophyta</taxon>
        <taxon>Magnoliopsida</taxon>
        <taxon>eudicotyledons</taxon>
        <taxon>Gunneridae</taxon>
        <taxon>Pentapetalae</taxon>
        <taxon>asterids</taxon>
        <taxon>campanulids</taxon>
        <taxon>Asterales</taxon>
        <taxon>Asteraceae</taxon>
        <taxon>Asteroideae</taxon>
        <taxon>Heliantheae alliance</taxon>
        <taxon>Heliantheae</taxon>
        <taxon>Helianthus</taxon>
    </lineage>
</organism>
<dbReference type="PANTHER" id="PTHR47926:SF362">
    <property type="entry name" value="DYW DOMAIN-CONTAINING PROTEIN"/>
    <property type="match status" value="1"/>
</dbReference>
<evidence type="ECO:0000256" key="2">
    <source>
        <dbReference type="ARBA" id="ARBA00022737"/>
    </source>
</evidence>
<evidence type="ECO:0000313" key="5">
    <source>
        <dbReference type="EMBL" id="KAF5760858.1"/>
    </source>
</evidence>
<dbReference type="AlphaFoldDB" id="A0A251S0F1"/>
<evidence type="ECO:0000256" key="3">
    <source>
        <dbReference type="PROSITE-ProRule" id="PRU00708"/>
    </source>
</evidence>
<reference evidence="5" key="3">
    <citation type="submission" date="2020-06" db="EMBL/GenBank/DDBJ databases">
        <title>Helianthus annuus Genome sequencing and assembly Release 2.</title>
        <authorList>
            <person name="Gouzy J."/>
            <person name="Langlade N."/>
            <person name="Munos S."/>
        </authorList>
    </citation>
    <scope>NUCLEOTIDE SEQUENCE</scope>
    <source>
        <tissue evidence="5">Leaves</tissue>
    </source>
</reference>
<dbReference type="FunFam" id="1.25.40.10:FF:000073">
    <property type="entry name" value="Pentatricopeptide repeat-containing protein chloroplastic"/>
    <property type="match status" value="1"/>
</dbReference>
<dbReference type="InterPro" id="IPR046848">
    <property type="entry name" value="E_motif"/>
</dbReference>
<dbReference type="InterPro" id="IPR002885">
    <property type="entry name" value="PPR_rpt"/>
</dbReference>
<feature type="repeat" description="PPR" evidence="3">
    <location>
        <begin position="386"/>
        <end position="420"/>
    </location>
</feature>
<dbReference type="GO" id="GO:0008270">
    <property type="term" value="F:zinc ion binding"/>
    <property type="evidence" value="ECO:0007669"/>
    <property type="project" value="InterPro"/>
</dbReference>
<dbReference type="FunFam" id="1.25.40.10:FF:000344">
    <property type="entry name" value="Pentatricopeptide repeat-containing protein"/>
    <property type="match status" value="1"/>
</dbReference>
<reference evidence="6" key="2">
    <citation type="submission" date="2017-02" db="EMBL/GenBank/DDBJ databases">
        <title>Sunflower complete genome.</title>
        <authorList>
            <person name="Langlade N."/>
            <person name="Munos S."/>
        </authorList>
    </citation>
    <scope>NUCLEOTIDE SEQUENCE [LARGE SCALE GENOMIC DNA]</scope>
    <source>
        <tissue evidence="6">Leaves</tissue>
    </source>
</reference>
<dbReference type="SUPFAM" id="SSF48452">
    <property type="entry name" value="TPR-like"/>
    <property type="match status" value="1"/>
</dbReference>
<feature type="repeat" description="PPR" evidence="3">
    <location>
        <begin position="219"/>
        <end position="249"/>
    </location>
</feature>
<dbReference type="EMBL" id="MNCJ02000331">
    <property type="protein sequence ID" value="KAF5760858.1"/>
    <property type="molecule type" value="Genomic_DNA"/>
</dbReference>
<gene>
    <name evidence="6" type="primary">DOT4</name>
    <name evidence="6" type="ORF">HannXRQ_Chr16g0519091</name>
    <name evidence="5" type="ORF">HanXRQr2_Chr16g0758321</name>
</gene>
<protein>
    <submittedName>
        <fullName evidence="6">Putative pentatricopeptide repeat (PPR) superfamily protein</fullName>
    </submittedName>
    <submittedName>
        <fullName evidence="5">Tetratricopeptide-like helical domain superfamily, DYW domain-containing protein</fullName>
    </submittedName>
</protein>
<dbReference type="Proteomes" id="UP000215914">
    <property type="component" value="Chromosome 16"/>
</dbReference>
<dbReference type="Gene3D" id="1.25.40.10">
    <property type="entry name" value="Tetratricopeptide repeat domain"/>
    <property type="match status" value="6"/>
</dbReference>
<feature type="domain" description="DYW" evidence="4">
    <location>
        <begin position="761"/>
        <end position="852"/>
    </location>
</feature>